<gene>
    <name evidence="2" type="ORF">I6N95_20130</name>
</gene>
<evidence type="ECO:0000259" key="1">
    <source>
        <dbReference type="PROSITE" id="PS50879"/>
    </source>
</evidence>
<dbReference type="Proteomes" id="UP000674938">
    <property type="component" value="Unassembled WGS sequence"/>
</dbReference>
<name>A0A940SWT7_9ENTE</name>
<keyword evidence="3" id="KW-1185">Reference proteome</keyword>
<dbReference type="InterPro" id="IPR012337">
    <property type="entry name" value="RNaseH-like_sf"/>
</dbReference>
<dbReference type="SUPFAM" id="SSF53098">
    <property type="entry name" value="Ribonuclease H-like"/>
    <property type="match status" value="1"/>
</dbReference>
<dbReference type="AlphaFoldDB" id="A0A940SWT7"/>
<dbReference type="InterPro" id="IPR036397">
    <property type="entry name" value="RNaseH_sf"/>
</dbReference>
<sequence>MLKIYIDAATKGNPGISGAGVQLIGQQLYQQLSYPLPELTNHQAEFAALELALNEIIAQELHQQNIIVYTDSKLVAQTVDKDYSNNPLFSPYLERIRGLYPYFPLLVIQWLPEKENKGADNLARQGLQKALKLAKKKPK</sequence>
<dbReference type="EMBL" id="JAEEGA010000015">
    <property type="protein sequence ID" value="MBP1043334.1"/>
    <property type="molecule type" value="Genomic_DNA"/>
</dbReference>
<organism evidence="2 3">
    <name type="scientific">Vagococcus allomyrinae</name>
    <dbReference type="NCBI Taxonomy" id="2794353"/>
    <lineage>
        <taxon>Bacteria</taxon>
        <taxon>Bacillati</taxon>
        <taxon>Bacillota</taxon>
        <taxon>Bacilli</taxon>
        <taxon>Lactobacillales</taxon>
        <taxon>Enterococcaceae</taxon>
        <taxon>Vagococcus</taxon>
    </lineage>
</organism>
<dbReference type="Pfam" id="PF13456">
    <property type="entry name" value="RVT_3"/>
    <property type="match status" value="1"/>
</dbReference>
<evidence type="ECO:0000313" key="2">
    <source>
        <dbReference type="EMBL" id="MBP1043334.1"/>
    </source>
</evidence>
<dbReference type="GO" id="GO:0003676">
    <property type="term" value="F:nucleic acid binding"/>
    <property type="evidence" value="ECO:0007669"/>
    <property type="project" value="InterPro"/>
</dbReference>
<protein>
    <submittedName>
        <fullName evidence="2">Ribonuclease HI family protein</fullName>
    </submittedName>
</protein>
<dbReference type="Gene3D" id="3.30.420.10">
    <property type="entry name" value="Ribonuclease H-like superfamily/Ribonuclease H"/>
    <property type="match status" value="1"/>
</dbReference>
<dbReference type="PROSITE" id="PS50879">
    <property type="entry name" value="RNASE_H_1"/>
    <property type="match status" value="1"/>
</dbReference>
<dbReference type="RefSeq" id="WP_209531142.1">
    <property type="nucleotide sequence ID" value="NZ_JAEEGA010000015.1"/>
</dbReference>
<dbReference type="InterPro" id="IPR002156">
    <property type="entry name" value="RNaseH_domain"/>
</dbReference>
<evidence type="ECO:0000313" key="3">
    <source>
        <dbReference type="Proteomes" id="UP000674938"/>
    </source>
</evidence>
<feature type="domain" description="RNase H type-1" evidence="1">
    <location>
        <begin position="1"/>
        <end position="128"/>
    </location>
</feature>
<accession>A0A940SWT7</accession>
<proteinExistence type="predicted"/>
<dbReference type="GO" id="GO:0004523">
    <property type="term" value="F:RNA-DNA hybrid ribonuclease activity"/>
    <property type="evidence" value="ECO:0007669"/>
    <property type="project" value="InterPro"/>
</dbReference>
<reference evidence="2" key="1">
    <citation type="submission" date="2020-12" db="EMBL/GenBank/DDBJ databases">
        <title>Vagococcus allomyrinae sp. nov. and Enterococcus lavae sp. nov., isolated from the larvae of Allomyrina dichotoma.</title>
        <authorList>
            <person name="Lee S.D."/>
        </authorList>
    </citation>
    <scope>NUCLEOTIDE SEQUENCE</scope>
    <source>
        <strain evidence="2">BWB3-3</strain>
    </source>
</reference>
<comment type="caution">
    <text evidence="2">The sequence shown here is derived from an EMBL/GenBank/DDBJ whole genome shotgun (WGS) entry which is preliminary data.</text>
</comment>
<dbReference type="CDD" id="cd09279">
    <property type="entry name" value="RNase_HI_like"/>
    <property type="match status" value="1"/>
</dbReference>